<comment type="caution">
    <text evidence="7">The sequence shown here is derived from an EMBL/GenBank/DDBJ whole genome shotgun (WGS) entry which is preliminary data.</text>
</comment>
<evidence type="ECO:0000256" key="4">
    <source>
        <dbReference type="PIRSR" id="PIRSR601559-51"/>
    </source>
</evidence>
<protein>
    <submittedName>
        <fullName evidence="7">Phosphotriesterase, putative</fullName>
    </submittedName>
</protein>
<dbReference type="OrthoDB" id="105927at2"/>
<feature type="binding site" description="via carbamate group" evidence="4">
    <location>
        <position position="164"/>
    </location>
    <ligand>
        <name>Zn(2+)</name>
        <dbReference type="ChEBI" id="CHEBI:29105"/>
        <label>1</label>
    </ligand>
</feature>
<keyword evidence="8" id="KW-1185">Reference proteome</keyword>
<evidence type="ECO:0000256" key="2">
    <source>
        <dbReference type="ARBA" id="ARBA00022801"/>
    </source>
</evidence>
<sequence>MRLSVKLIAIFAICLASSCHNPVAQPFIQTVNGGVSAQTLGATLIHEHLLVDFIGADAYDPHRWQHAEVIDRVLPFLLEIKAKGIKSIVECTPAFLGRDPVLLKALSERSGLNILTNTGLYGAVDNKFLPPFAHQESDRQLADRWIKEWRLGIEGTGIKPAFIKIGVNPGSLSPLHQKMVRAAALTHQRTGLLIVSHTGRAVAAFEQLDILADMGVSEKAFVWVHAQAETDYSLHVAAAKRGAWVSLDGISDNNVEDYLAMVQNMKAHGVLDRTLISHDAGWFSPGELNGGDFRGFTTIPDIFLPMLRSNGFSQAECDLLLVENPAYAFQLTNP</sequence>
<dbReference type="PROSITE" id="PS01322">
    <property type="entry name" value="PHOSPHOTRIESTERASE_1"/>
    <property type="match status" value="1"/>
</dbReference>
<dbReference type="InterPro" id="IPR032466">
    <property type="entry name" value="Metal_Hydrolase"/>
</dbReference>
<dbReference type="PANTHER" id="PTHR10819:SF3">
    <property type="entry name" value="PHOSPHOTRIESTERASE-RELATED PROTEIN"/>
    <property type="match status" value="1"/>
</dbReference>
<feature type="binding site" evidence="4">
    <location>
        <position position="279"/>
    </location>
    <ligand>
        <name>Zn(2+)</name>
        <dbReference type="ChEBI" id="CHEBI:29105"/>
        <label>1</label>
    </ligand>
</feature>
<name>R7ZZF4_9BACT</name>
<evidence type="ECO:0000256" key="1">
    <source>
        <dbReference type="ARBA" id="ARBA00022723"/>
    </source>
</evidence>
<dbReference type="InterPro" id="IPR017947">
    <property type="entry name" value="AryldialkylPase_Zn-BS"/>
</dbReference>
<dbReference type="PANTHER" id="PTHR10819">
    <property type="entry name" value="PHOSPHOTRIESTERASE-RELATED"/>
    <property type="match status" value="1"/>
</dbReference>
<accession>R7ZZF4</accession>
<gene>
    <name evidence="7" type="ORF">ADIS_0044</name>
</gene>
<evidence type="ECO:0000256" key="5">
    <source>
        <dbReference type="PROSITE-ProRule" id="PRU00679"/>
    </source>
</evidence>
<proteinExistence type="inferred from homology"/>
<evidence type="ECO:0000256" key="3">
    <source>
        <dbReference type="PIRSR" id="PIRSR601559-50"/>
    </source>
</evidence>
<keyword evidence="1 4" id="KW-0479">Metal-binding</keyword>
<dbReference type="GO" id="GO:0016788">
    <property type="term" value="F:hydrolase activity, acting on ester bonds"/>
    <property type="evidence" value="ECO:0007669"/>
    <property type="project" value="InterPro"/>
</dbReference>
<feature type="chain" id="PRO_5004451893" evidence="6">
    <location>
        <begin position="25"/>
        <end position="334"/>
    </location>
</feature>
<dbReference type="EMBL" id="AQHR01000001">
    <property type="protein sequence ID" value="EON79477.1"/>
    <property type="molecule type" value="Genomic_DNA"/>
</dbReference>
<feature type="binding site" evidence="4">
    <location>
        <position position="197"/>
    </location>
    <ligand>
        <name>Zn(2+)</name>
        <dbReference type="ChEBI" id="CHEBI:29105"/>
        <label>2</label>
    </ligand>
</feature>
<dbReference type="RefSeq" id="WP_010852199.1">
    <property type="nucleotide sequence ID" value="NZ_AQHR01000001.1"/>
</dbReference>
<keyword evidence="6" id="KW-0732">Signal</keyword>
<dbReference type="SUPFAM" id="SSF51556">
    <property type="entry name" value="Metallo-dependent hydrolases"/>
    <property type="match status" value="1"/>
</dbReference>
<dbReference type="Pfam" id="PF02126">
    <property type="entry name" value="PTE"/>
    <property type="match status" value="1"/>
</dbReference>
<reference evidence="7 8" key="1">
    <citation type="submission" date="2013-02" db="EMBL/GenBank/DDBJ databases">
        <title>A novel strain isolated from Lonar lake, Maharashtra, India.</title>
        <authorList>
            <person name="Singh A."/>
        </authorList>
    </citation>
    <scope>NUCLEOTIDE SEQUENCE [LARGE SCALE GENOMIC DNA]</scope>
    <source>
        <strain evidence="7 8">AK24</strain>
    </source>
</reference>
<dbReference type="Proteomes" id="UP000013909">
    <property type="component" value="Unassembled WGS sequence"/>
</dbReference>
<dbReference type="STRING" id="1232681.ADIS_0044"/>
<evidence type="ECO:0000256" key="6">
    <source>
        <dbReference type="SAM" id="SignalP"/>
    </source>
</evidence>
<feature type="binding site" evidence="4">
    <location>
        <position position="46"/>
    </location>
    <ligand>
        <name>Zn(2+)</name>
        <dbReference type="ChEBI" id="CHEBI:29105"/>
        <label>1</label>
    </ligand>
</feature>
<feature type="binding site" description="via carbamate group" evidence="4">
    <location>
        <position position="164"/>
    </location>
    <ligand>
        <name>Zn(2+)</name>
        <dbReference type="ChEBI" id="CHEBI:29105"/>
        <label>2</label>
    </ligand>
</feature>
<evidence type="ECO:0000313" key="8">
    <source>
        <dbReference type="Proteomes" id="UP000013909"/>
    </source>
</evidence>
<dbReference type="AlphaFoldDB" id="R7ZZF4"/>
<evidence type="ECO:0000313" key="7">
    <source>
        <dbReference type="EMBL" id="EON79477.1"/>
    </source>
</evidence>
<dbReference type="Gene3D" id="3.20.20.140">
    <property type="entry name" value="Metal-dependent hydrolases"/>
    <property type="match status" value="1"/>
</dbReference>
<organism evidence="7 8">
    <name type="scientific">Lunatimonas lonarensis</name>
    <dbReference type="NCBI Taxonomy" id="1232681"/>
    <lineage>
        <taxon>Bacteria</taxon>
        <taxon>Pseudomonadati</taxon>
        <taxon>Bacteroidota</taxon>
        <taxon>Cytophagia</taxon>
        <taxon>Cytophagales</taxon>
        <taxon>Cyclobacteriaceae</taxon>
    </lineage>
</organism>
<dbReference type="PROSITE" id="PS51257">
    <property type="entry name" value="PROKAR_LIPOPROTEIN"/>
    <property type="match status" value="1"/>
</dbReference>
<feature type="binding site" evidence="4">
    <location>
        <position position="48"/>
    </location>
    <ligand>
        <name>Zn(2+)</name>
        <dbReference type="ChEBI" id="CHEBI:29105"/>
        <label>1</label>
    </ligand>
</feature>
<dbReference type="PROSITE" id="PS51347">
    <property type="entry name" value="PHOSPHOTRIESTERASE_2"/>
    <property type="match status" value="1"/>
</dbReference>
<comment type="cofactor">
    <cofactor evidence="4">
        <name>a divalent metal cation</name>
        <dbReference type="ChEBI" id="CHEBI:60240"/>
    </cofactor>
    <text evidence="4">Binds 2 divalent metal cations per subunit.</text>
</comment>
<feature type="modified residue" description="N6-carboxylysine" evidence="3 5">
    <location>
        <position position="164"/>
    </location>
</feature>
<feature type="binding site" evidence="4">
    <location>
        <position position="225"/>
    </location>
    <ligand>
        <name>Zn(2+)</name>
        <dbReference type="ChEBI" id="CHEBI:29105"/>
        <label>2</label>
    </ligand>
</feature>
<keyword evidence="2" id="KW-0378">Hydrolase</keyword>
<comment type="similarity">
    <text evidence="5">Belongs to the metallo-dependent hydrolases superfamily. Phosphotriesterase family.</text>
</comment>
<dbReference type="GO" id="GO:0008270">
    <property type="term" value="F:zinc ion binding"/>
    <property type="evidence" value="ECO:0007669"/>
    <property type="project" value="InterPro"/>
</dbReference>
<feature type="signal peptide" evidence="6">
    <location>
        <begin position="1"/>
        <end position="24"/>
    </location>
</feature>
<dbReference type="InterPro" id="IPR001559">
    <property type="entry name" value="Phosphotriesterase"/>
</dbReference>